<organism evidence="8 9">
    <name type="scientific">Camellia sinensis</name>
    <name type="common">Tea plant</name>
    <name type="synonym">Thea sinensis</name>
    <dbReference type="NCBI Taxonomy" id="4442"/>
    <lineage>
        <taxon>Eukaryota</taxon>
        <taxon>Viridiplantae</taxon>
        <taxon>Streptophyta</taxon>
        <taxon>Embryophyta</taxon>
        <taxon>Tracheophyta</taxon>
        <taxon>Spermatophyta</taxon>
        <taxon>Magnoliopsida</taxon>
        <taxon>eudicotyledons</taxon>
        <taxon>Gunneridae</taxon>
        <taxon>Pentapetalae</taxon>
        <taxon>asterids</taxon>
        <taxon>Ericales</taxon>
        <taxon>Theaceae</taxon>
        <taxon>Camellia</taxon>
    </lineage>
</organism>
<keyword evidence="2" id="KW-0677">Repeat</keyword>
<comment type="subcellular location">
    <subcellularLocation>
        <location evidence="1">Nucleus</location>
    </subcellularLocation>
</comment>
<feature type="compositionally biased region" description="Basic and acidic residues" evidence="6">
    <location>
        <begin position="955"/>
        <end position="966"/>
    </location>
</feature>
<feature type="compositionally biased region" description="Basic and acidic residues" evidence="6">
    <location>
        <begin position="914"/>
        <end position="928"/>
    </location>
</feature>
<feature type="domain" description="RRM" evidence="7">
    <location>
        <begin position="22"/>
        <end position="84"/>
    </location>
</feature>
<evidence type="ECO:0000259" key="7">
    <source>
        <dbReference type="PROSITE" id="PS50102"/>
    </source>
</evidence>
<feature type="domain" description="RRM" evidence="7">
    <location>
        <begin position="268"/>
        <end position="346"/>
    </location>
</feature>
<evidence type="ECO:0000256" key="5">
    <source>
        <dbReference type="PROSITE-ProRule" id="PRU00176"/>
    </source>
</evidence>
<dbReference type="InterPro" id="IPR035979">
    <property type="entry name" value="RBD_domain_sf"/>
</dbReference>
<dbReference type="CDD" id="cd12414">
    <property type="entry name" value="RRM2_RBM28_like"/>
    <property type="match status" value="1"/>
</dbReference>
<evidence type="ECO:0000256" key="4">
    <source>
        <dbReference type="ARBA" id="ARBA00023242"/>
    </source>
</evidence>
<feature type="compositionally biased region" description="Basic and acidic residues" evidence="6">
    <location>
        <begin position="1043"/>
        <end position="1058"/>
    </location>
</feature>
<evidence type="ECO:0000256" key="3">
    <source>
        <dbReference type="ARBA" id="ARBA00022884"/>
    </source>
</evidence>
<comment type="caution">
    <text evidence="8">The sequence shown here is derived from an EMBL/GenBank/DDBJ whole genome shotgun (WGS) entry which is preliminary data.</text>
</comment>
<feature type="compositionally biased region" description="Low complexity" evidence="6">
    <location>
        <begin position="391"/>
        <end position="441"/>
    </location>
</feature>
<proteinExistence type="predicted"/>
<keyword evidence="9" id="KW-1185">Reference proteome</keyword>
<dbReference type="Proteomes" id="UP000593564">
    <property type="component" value="Unassembled WGS sequence"/>
</dbReference>
<dbReference type="AlphaFoldDB" id="A0A7J7H2P6"/>
<feature type="region of interest" description="Disordered" evidence="6">
    <location>
        <begin position="530"/>
        <end position="572"/>
    </location>
</feature>
<feature type="region of interest" description="Disordered" evidence="6">
    <location>
        <begin position="852"/>
        <end position="1020"/>
    </location>
</feature>
<feature type="region of interest" description="Disordered" evidence="6">
    <location>
        <begin position="86"/>
        <end position="115"/>
    </location>
</feature>
<keyword evidence="4" id="KW-0539">Nucleus</keyword>
<dbReference type="Pfam" id="PF00076">
    <property type="entry name" value="RRM_1"/>
    <property type="match status" value="3"/>
</dbReference>
<dbReference type="PANTHER" id="PTHR48039:SF5">
    <property type="entry name" value="RNA-BINDING PROTEIN 28"/>
    <property type="match status" value="1"/>
</dbReference>
<feature type="compositionally biased region" description="Basic and acidic residues" evidence="6">
    <location>
        <begin position="860"/>
        <end position="875"/>
    </location>
</feature>
<dbReference type="PROSITE" id="PS50102">
    <property type="entry name" value="RRM"/>
    <property type="match status" value="4"/>
</dbReference>
<sequence length="1058" mass="116492">MGKNKKMKQVGETKHSPNTVFLEETFSEVGPIRRCFMVTQKGSTEHRGFGFVHFAVTEDANRAIELKNGSSVGGRKIGVKHAMHRAPLEQRRSKGNQVHSDDPIKTENDKGDFSSGVVKHELASKSQETDSKFEAIVESAEPRKAEPRKATATAVLKEITNEGRGSEKQRVARTVILGGLLNADIAEDVHRHARECGTVCSVTYPLPKEELEHHGLARDGCRMDASSVLYTSVKSARDCVAMLHKKEISGGFVWARQLGGEGSKTQKWKLIVRNLPFKATVNEIKDMFSSAGFVWDVFIPKNSETGFSKGFAFVKFTCKQEAENAIQKFNGKKIGKRPIAVDWAVSKKMYETGAHSVASEDDLISSSLASSLAAANLKVCKPVTLSSSATTTATSAASGSSPTRSGLAASASSPARTAATSALKISPPASSSPLASSFPASVTPPSAAALTPCRTCFGQQNGNEKDDDGSSDDLEDSDADNVENTQQSDGVEIASEDSDMIEKEDNPPKFDFDEEADVARKVLKNLVSSSTKGMPSLDCDSNLSKGNELDENNDVPNKPSGGSANLSDITKPVNSEKIEQTNLKEANVEDLQRTIFINNLPFDVDNEEVKQRFSGFGDVQSFIPVLHQITKRPRGTGFLKFKTIDAADAAFSAANAAAGLGILLKGRQLKVLRALDKKSAHDKDLEKTKKEDHDHRNLYLAKEGLIVEGTPAAEGVSPSDMLKRQSLEKKKATKLQSPNFHVSKTRLIIYNIPKSMTEKVLKRLCMDAVTSRATKQKPVIRQTKFLKDSKKGEVVKQNHSRGVAFVEFTEHQHALVALRVLNNNPETFGPEHRPIVEFALDNVQTLKLRKSRLETQQQGSRDDAQVVHQNNDSHAHPNNSRKRKSEGGVKSWKASKTEKKDEMEKKVMQGAASEEGRDTKKQKSDHTRGSGNKFSSERKQEHSKQRLKNHQHGGNFEDQKSLRGENKGINALKPQSFGEGDLQTSKWKSRDQTEQQKEGISLKKRKRGKNNKEALGQDAADKLDMLIEQYRNKFLQHGSGKTNGEKQNSRQLRRWFES</sequence>
<dbReference type="SUPFAM" id="SSF54928">
    <property type="entry name" value="RNA-binding domain, RBD"/>
    <property type="match status" value="3"/>
</dbReference>
<evidence type="ECO:0000256" key="1">
    <source>
        <dbReference type="ARBA" id="ARBA00004123"/>
    </source>
</evidence>
<gene>
    <name evidence="8" type="ORF">HYC85_013190</name>
</gene>
<dbReference type="GO" id="GO:0003729">
    <property type="term" value="F:mRNA binding"/>
    <property type="evidence" value="ECO:0007669"/>
    <property type="project" value="TreeGrafter"/>
</dbReference>
<evidence type="ECO:0000256" key="2">
    <source>
        <dbReference type="ARBA" id="ARBA00022737"/>
    </source>
</evidence>
<reference evidence="9" key="1">
    <citation type="journal article" date="2020" name="Nat. Commun.">
        <title>Genome assembly of wild tea tree DASZ reveals pedigree and selection history of tea varieties.</title>
        <authorList>
            <person name="Zhang W."/>
            <person name="Zhang Y."/>
            <person name="Qiu H."/>
            <person name="Guo Y."/>
            <person name="Wan H."/>
            <person name="Zhang X."/>
            <person name="Scossa F."/>
            <person name="Alseekh S."/>
            <person name="Zhang Q."/>
            <person name="Wang P."/>
            <person name="Xu L."/>
            <person name="Schmidt M.H."/>
            <person name="Jia X."/>
            <person name="Li D."/>
            <person name="Zhu A."/>
            <person name="Guo F."/>
            <person name="Chen W."/>
            <person name="Ni D."/>
            <person name="Usadel B."/>
            <person name="Fernie A.R."/>
            <person name="Wen W."/>
        </authorList>
    </citation>
    <scope>NUCLEOTIDE SEQUENCE [LARGE SCALE GENOMIC DNA]</scope>
    <source>
        <strain evidence="9">cv. G240</strain>
    </source>
</reference>
<feature type="domain" description="RRM" evidence="7">
    <location>
        <begin position="593"/>
        <end position="676"/>
    </location>
</feature>
<dbReference type="InterPro" id="IPR012677">
    <property type="entry name" value="Nucleotide-bd_a/b_plait_sf"/>
</dbReference>
<dbReference type="GO" id="GO:0005634">
    <property type="term" value="C:nucleus"/>
    <property type="evidence" value="ECO:0007669"/>
    <property type="project" value="UniProtKB-SubCell"/>
</dbReference>
<feature type="compositionally biased region" description="Basic and acidic residues" evidence="6">
    <location>
        <begin position="988"/>
        <end position="1001"/>
    </location>
</feature>
<evidence type="ECO:0000256" key="6">
    <source>
        <dbReference type="SAM" id="MobiDB-lite"/>
    </source>
</evidence>
<dbReference type="InterPro" id="IPR000504">
    <property type="entry name" value="RRM_dom"/>
</dbReference>
<dbReference type="EMBL" id="JACBKZ010000006">
    <property type="protein sequence ID" value="KAF5947233.1"/>
    <property type="molecule type" value="Genomic_DNA"/>
</dbReference>
<reference evidence="8 9" key="2">
    <citation type="submission" date="2020-07" db="EMBL/GenBank/DDBJ databases">
        <title>Genome assembly of wild tea tree DASZ reveals pedigree and selection history of tea varieties.</title>
        <authorList>
            <person name="Zhang W."/>
        </authorList>
    </citation>
    <scope>NUCLEOTIDE SEQUENCE [LARGE SCALE GENOMIC DNA]</scope>
    <source>
        <strain evidence="9">cv. G240</strain>
        <tissue evidence="8">Leaf</tissue>
    </source>
</reference>
<name>A0A7J7H2P6_CAMSI</name>
<evidence type="ECO:0000313" key="9">
    <source>
        <dbReference type="Proteomes" id="UP000593564"/>
    </source>
</evidence>
<feature type="compositionally biased region" description="Polar residues" evidence="6">
    <location>
        <begin position="530"/>
        <end position="545"/>
    </location>
</feature>
<feature type="region of interest" description="Disordered" evidence="6">
    <location>
        <begin position="1034"/>
        <end position="1058"/>
    </location>
</feature>
<dbReference type="Gene3D" id="3.30.70.330">
    <property type="match status" value="4"/>
</dbReference>
<feature type="region of interest" description="Disordered" evidence="6">
    <location>
        <begin position="391"/>
        <end position="514"/>
    </location>
</feature>
<feature type="compositionally biased region" description="Basic and acidic residues" evidence="6">
    <location>
        <begin position="99"/>
        <end position="115"/>
    </location>
</feature>
<feature type="compositionally biased region" description="Acidic residues" evidence="6">
    <location>
        <begin position="465"/>
        <end position="481"/>
    </location>
</feature>
<feature type="domain" description="RRM" evidence="7">
    <location>
        <begin position="745"/>
        <end position="853"/>
    </location>
</feature>
<dbReference type="SMART" id="SM00360">
    <property type="entry name" value="RRM"/>
    <property type="match status" value="4"/>
</dbReference>
<feature type="compositionally biased region" description="Basic and acidic residues" evidence="6">
    <location>
        <begin position="935"/>
        <end position="944"/>
    </location>
</feature>
<dbReference type="CDD" id="cd12416">
    <property type="entry name" value="RRM4_RBM28_like"/>
    <property type="match status" value="1"/>
</dbReference>
<feature type="compositionally biased region" description="Basic and acidic residues" evidence="6">
    <location>
        <begin position="895"/>
        <end position="907"/>
    </location>
</feature>
<evidence type="ECO:0000313" key="8">
    <source>
        <dbReference type="EMBL" id="KAF5947233.1"/>
    </source>
</evidence>
<keyword evidence="3 5" id="KW-0694">RNA-binding</keyword>
<dbReference type="PANTHER" id="PTHR48039">
    <property type="entry name" value="RNA-BINDING MOTIF PROTEIN 14B"/>
    <property type="match status" value="1"/>
</dbReference>
<accession>A0A7J7H2P6</accession>
<feature type="compositionally biased region" description="Basic and acidic residues" evidence="6">
    <location>
        <begin position="500"/>
        <end position="511"/>
    </location>
</feature>
<protein>
    <recommendedName>
        <fullName evidence="7">RRM domain-containing protein</fullName>
    </recommendedName>
</protein>
<dbReference type="InterPro" id="IPR051945">
    <property type="entry name" value="RRM_MRD1_RNA_proc_ribogen"/>
</dbReference>
<dbReference type="FunFam" id="3.30.70.330:FF:000182">
    <property type="entry name" value="RNA-binding motif protein 28"/>
    <property type="match status" value="1"/>
</dbReference>